<reference evidence="2 3" key="1">
    <citation type="submission" date="2016-06" db="EMBL/GenBank/DDBJ databases">
        <title>Evolution of pathogenesis and genome organization in the Tremellales.</title>
        <authorList>
            <person name="Cuomo C."/>
            <person name="Litvintseva A."/>
            <person name="Heitman J."/>
            <person name="Chen Y."/>
            <person name="Sun S."/>
            <person name="Springer D."/>
            <person name="Dromer F."/>
            <person name="Young S."/>
            <person name="Zeng Q."/>
            <person name="Chapman S."/>
            <person name="Gujja S."/>
            <person name="Saif S."/>
            <person name="Birren B."/>
        </authorList>
    </citation>
    <scope>NUCLEOTIDE SEQUENCE [LARGE SCALE GENOMIC DNA]</scope>
    <source>
        <strain evidence="2 3">ATCC 28783</strain>
    </source>
</reference>
<name>A0A4Q1BKD1_TREME</name>
<dbReference type="Proteomes" id="UP000289152">
    <property type="component" value="Unassembled WGS sequence"/>
</dbReference>
<dbReference type="AlphaFoldDB" id="A0A4Q1BKD1"/>
<organism evidence="2 3">
    <name type="scientific">Tremella mesenterica</name>
    <name type="common">Jelly fungus</name>
    <dbReference type="NCBI Taxonomy" id="5217"/>
    <lineage>
        <taxon>Eukaryota</taxon>
        <taxon>Fungi</taxon>
        <taxon>Dikarya</taxon>
        <taxon>Basidiomycota</taxon>
        <taxon>Agaricomycotina</taxon>
        <taxon>Tremellomycetes</taxon>
        <taxon>Tremellales</taxon>
        <taxon>Tremellaceae</taxon>
        <taxon>Tremella</taxon>
    </lineage>
</organism>
<comment type="caution">
    <text evidence="2">The sequence shown here is derived from an EMBL/GenBank/DDBJ whole genome shotgun (WGS) entry which is preliminary data.</text>
</comment>
<proteinExistence type="predicted"/>
<protein>
    <submittedName>
        <fullName evidence="2">Uncharacterized protein</fullName>
    </submittedName>
</protein>
<dbReference type="InParanoid" id="A0A4Q1BKD1"/>
<evidence type="ECO:0000313" key="3">
    <source>
        <dbReference type="Proteomes" id="UP000289152"/>
    </source>
</evidence>
<feature type="region of interest" description="Disordered" evidence="1">
    <location>
        <begin position="144"/>
        <end position="165"/>
    </location>
</feature>
<sequence length="165" mass="17640">MSNQDDISTHQNPDSLQSQESTSLDALAHAEEVGMPLPSSEHVRREMEGVLTAGSNWSNTIDWHQLAVAVVGALLLTMIRPSRGIPLDTGDSLGTVNAARTVPEQGFTQWPLDTPGDGRVSNQANSITAPGNKIHEELSPAMGMVDSDDHFLDEETSSGGSDHEL</sequence>
<keyword evidence="3" id="KW-1185">Reference proteome</keyword>
<dbReference type="EMBL" id="SDIL01000051">
    <property type="protein sequence ID" value="RXK38243.1"/>
    <property type="molecule type" value="Genomic_DNA"/>
</dbReference>
<evidence type="ECO:0000313" key="2">
    <source>
        <dbReference type="EMBL" id="RXK38243.1"/>
    </source>
</evidence>
<gene>
    <name evidence="2" type="ORF">M231_04527</name>
</gene>
<evidence type="ECO:0000256" key="1">
    <source>
        <dbReference type="SAM" id="MobiDB-lite"/>
    </source>
</evidence>
<feature type="region of interest" description="Disordered" evidence="1">
    <location>
        <begin position="1"/>
        <end position="21"/>
    </location>
</feature>
<accession>A0A4Q1BKD1</accession>
<dbReference type="VEuPathDB" id="FungiDB:TREMEDRAFT_65756"/>